<evidence type="ECO:0000313" key="3">
    <source>
        <dbReference type="Proteomes" id="UP000520198"/>
    </source>
</evidence>
<feature type="compositionally biased region" description="Basic and acidic residues" evidence="1">
    <location>
        <begin position="12"/>
        <end position="23"/>
    </location>
</feature>
<protein>
    <submittedName>
        <fullName evidence="2">Uncharacterized protein</fullName>
    </submittedName>
</protein>
<evidence type="ECO:0000256" key="1">
    <source>
        <dbReference type="SAM" id="MobiDB-lite"/>
    </source>
</evidence>
<feature type="compositionally biased region" description="Polar residues" evidence="1">
    <location>
        <begin position="47"/>
        <end position="77"/>
    </location>
</feature>
<evidence type="ECO:0000313" key="2">
    <source>
        <dbReference type="EMBL" id="NVD39781.1"/>
    </source>
</evidence>
<organism evidence="2 3">
    <name type="scientific">Ensifer oleiphilus</name>
    <dbReference type="NCBI Taxonomy" id="2742698"/>
    <lineage>
        <taxon>Bacteria</taxon>
        <taxon>Pseudomonadati</taxon>
        <taxon>Pseudomonadota</taxon>
        <taxon>Alphaproteobacteria</taxon>
        <taxon>Hyphomicrobiales</taxon>
        <taxon>Rhizobiaceae</taxon>
        <taxon>Sinorhizobium/Ensifer group</taxon>
        <taxon>Ensifer</taxon>
    </lineage>
</organism>
<proteinExistence type="predicted"/>
<name>A0A7Y6UMU6_9HYPH</name>
<gene>
    <name evidence="2" type="ORF">HT585_13005</name>
</gene>
<dbReference type="Proteomes" id="UP000520198">
    <property type="component" value="Unassembled WGS sequence"/>
</dbReference>
<reference evidence="2 3" key="1">
    <citation type="submission" date="2020-06" db="EMBL/GenBank/DDBJ databases">
        <authorList>
            <person name="Grouzdev D.S."/>
        </authorList>
    </citation>
    <scope>NUCLEOTIDE SEQUENCE [LARGE SCALE GENOMIC DNA]</scope>
    <source>
        <strain evidence="2 3">HO-A22</strain>
    </source>
</reference>
<dbReference type="AlphaFoldDB" id="A0A7Y6UMU6"/>
<accession>A0A7Y6UMU6</accession>
<comment type="caution">
    <text evidence="2">The sequence shown here is derived from an EMBL/GenBank/DDBJ whole genome shotgun (WGS) entry which is preliminary data.</text>
</comment>
<keyword evidence="3" id="KW-1185">Reference proteome</keyword>
<dbReference type="EMBL" id="JABWDU010000003">
    <property type="protein sequence ID" value="NVD39781.1"/>
    <property type="molecule type" value="Genomic_DNA"/>
</dbReference>
<feature type="region of interest" description="Disordered" evidence="1">
    <location>
        <begin position="1"/>
        <end position="23"/>
    </location>
</feature>
<feature type="region of interest" description="Disordered" evidence="1">
    <location>
        <begin position="42"/>
        <end position="86"/>
    </location>
</feature>
<sequence length="86" mass="10025">MMMKISQWSGRPDPKREGEPQHFKLDLHHTLLLREIDESRHHYAGTQRLTDGQGHQSEMPKQQGRSPEQQSAAQSLGKTDLYRRYA</sequence>